<organism evidence="4 5">
    <name type="scientific">Acanthaster planci</name>
    <name type="common">Crown-of-thorns starfish</name>
    <dbReference type="NCBI Taxonomy" id="133434"/>
    <lineage>
        <taxon>Eukaryota</taxon>
        <taxon>Metazoa</taxon>
        <taxon>Echinodermata</taxon>
        <taxon>Eleutherozoa</taxon>
        <taxon>Asterozoa</taxon>
        <taxon>Asteroidea</taxon>
        <taxon>Valvatacea</taxon>
        <taxon>Valvatida</taxon>
        <taxon>Acanthasteridae</taxon>
        <taxon>Acanthaster</taxon>
    </lineage>
</organism>
<dbReference type="Gene3D" id="1.25.40.10">
    <property type="entry name" value="Tetratricopeptide repeat domain"/>
    <property type="match status" value="1"/>
</dbReference>
<dbReference type="GeneID" id="110978679"/>
<evidence type="ECO:0000256" key="1">
    <source>
        <dbReference type="ARBA" id="ARBA00022737"/>
    </source>
</evidence>
<accession>A0A8B7YD19</accession>
<dbReference type="PANTHER" id="PTHR10271">
    <property type="entry name" value="INTERFERON-INDUCED PROTEIN WITH TETRATRICOPEPTIDE REPEATS"/>
    <property type="match status" value="1"/>
</dbReference>
<dbReference type="GO" id="GO:0051607">
    <property type="term" value="P:defense response to virus"/>
    <property type="evidence" value="ECO:0007669"/>
    <property type="project" value="TreeGrafter"/>
</dbReference>
<dbReference type="PANTHER" id="PTHR10271:SF0">
    <property type="entry name" value="INTERFERON-INDUCED PROTEIN WITH TETRATRICOPEPTIDE REPEATS 5"/>
    <property type="match status" value="1"/>
</dbReference>
<keyword evidence="1" id="KW-0677">Repeat</keyword>
<reference evidence="5" key="1">
    <citation type="submission" date="2025-08" db="UniProtKB">
        <authorList>
            <consortium name="RefSeq"/>
        </authorList>
    </citation>
    <scope>IDENTIFICATION</scope>
</reference>
<evidence type="ECO:0000313" key="5">
    <source>
        <dbReference type="RefSeq" id="XP_022089556.1"/>
    </source>
</evidence>
<evidence type="ECO:0000256" key="3">
    <source>
        <dbReference type="ARBA" id="ARBA00038336"/>
    </source>
</evidence>
<dbReference type="GO" id="GO:0005829">
    <property type="term" value="C:cytosol"/>
    <property type="evidence" value="ECO:0007669"/>
    <property type="project" value="TreeGrafter"/>
</dbReference>
<evidence type="ECO:0000256" key="2">
    <source>
        <dbReference type="ARBA" id="ARBA00022803"/>
    </source>
</evidence>
<dbReference type="KEGG" id="aplc:110978679"/>
<dbReference type="RefSeq" id="XP_022089556.1">
    <property type="nucleotide sequence ID" value="XM_022233864.1"/>
</dbReference>
<comment type="similarity">
    <text evidence="3">Belongs to the IFIT family.</text>
</comment>
<keyword evidence="2" id="KW-0802">TPR repeat</keyword>
<keyword evidence="4" id="KW-1185">Reference proteome</keyword>
<dbReference type="OrthoDB" id="10043504at2759"/>
<name>A0A8B7YD19_ACAPL</name>
<sequence>MDDVCENPLARNDLGKGPLEERPLYHFAWNLKIGVEIDCDKVIRKIDDDLDKTPHLLGIEGLLFRAYLEVCDDPKRWNVRKAREFLDKADERIEQTDERLRKGYKVVSLLNRMWIENKCLKTQKVKELRAELRGYTLENEDFLVIGAVHAAALKRLGPNVYASSLEMFEKALEKFPENVNFLHGAALMAGRMARYRRVTTPEYEKMDPMGKDLLDKEKDYLQKMMEIKDEYQLARSALGLNLIGRGEEQKIEGLSHLTRAYEEAHEVQKVVLNLVRYYRREGKVSEAIDILKDRIQNNPNCYESHYQLALFLCL</sequence>
<dbReference type="SUPFAM" id="SSF48452">
    <property type="entry name" value="TPR-like"/>
    <property type="match status" value="1"/>
</dbReference>
<proteinExistence type="inferred from homology"/>
<dbReference type="AlphaFoldDB" id="A0A8B7YD19"/>
<dbReference type="InterPro" id="IPR011990">
    <property type="entry name" value="TPR-like_helical_dom_sf"/>
</dbReference>
<dbReference type="Proteomes" id="UP000694845">
    <property type="component" value="Unplaced"/>
</dbReference>
<protein>
    <submittedName>
        <fullName evidence="5">Interferon-induced protein with tetratricopeptide repeats 1B-like</fullName>
    </submittedName>
</protein>
<evidence type="ECO:0000313" key="4">
    <source>
        <dbReference type="Proteomes" id="UP000694845"/>
    </source>
</evidence>
<gene>
    <name evidence="5" type="primary">LOC110978679</name>
</gene>